<evidence type="ECO:0000256" key="1">
    <source>
        <dbReference type="ARBA" id="ARBA00022741"/>
    </source>
</evidence>
<dbReference type="GeneID" id="95604242"/>
<organism evidence="5 6">
    <name type="scientific">Streptomyces tanashiensis</name>
    <dbReference type="NCBI Taxonomy" id="67367"/>
    <lineage>
        <taxon>Bacteria</taxon>
        <taxon>Bacillati</taxon>
        <taxon>Actinomycetota</taxon>
        <taxon>Actinomycetes</taxon>
        <taxon>Kitasatosporales</taxon>
        <taxon>Streptomycetaceae</taxon>
        <taxon>Streptomyces</taxon>
    </lineage>
</organism>
<dbReference type="SUPFAM" id="SSF55073">
    <property type="entry name" value="Nucleotide cyclase"/>
    <property type="match status" value="1"/>
</dbReference>
<dbReference type="InterPro" id="IPR001054">
    <property type="entry name" value="A/G_cyclase"/>
</dbReference>
<evidence type="ECO:0000256" key="3">
    <source>
        <dbReference type="SAM" id="MobiDB-lite"/>
    </source>
</evidence>
<dbReference type="CDD" id="cd07302">
    <property type="entry name" value="CHD"/>
    <property type="match status" value="1"/>
</dbReference>
<keyword evidence="1" id="KW-0547">Nucleotide-binding</keyword>
<dbReference type="Pfam" id="PF13191">
    <property type="entry name" value="AAA_16"/>
    <property type="match status" value="1"/>
</dbReference>
<dbReference type="InterPro" id="IPR041664">
    <property type="entry name" value="AAA_16"/>
</dbReference>
<dbReference type="InterPro" id="IPR027417">
    <property type="entry name" value="P-loop_NTPase"/>
</dbReference>
<dbReference type="PANTHER" id="PTHR16305:SF28">
    <property type="entry name" value="GUANYLATE CYCLASE DOMAIN-CONTAINING PROTEIN"/>
    <property type="match status" value="1"/>
</dbReference>
<evidence type="ECO:0000256" key="2">
    <source>
        <dbReference type="ARBA" id="ARBA00022840"/>
    </source>
</evidence>
<feature type="compositionally biased region" description="Low complexity" evidence="3">
    <location>
        <begin position="444"/>
        <end position="463"/>
    </location>
</feature>
<reference evidence="5" key="1">
    <citation type="submission" date="2021-09" db="EMBL/GenBank/DDBJ databases">
        <title>Complete genome sequence and metabolic characterization of Streptomyces tanashiensis DSM 731 the producer of antibacterial Kalafungin and diverse secondary metabolites.</title>
        <authorList>
            <person name="Abbasi M.N."/>
            <person name="Anwar M.N."/>
            <person name="Alam K."/>
            <person name="Shoaib M."/>
            <person name="Lin Z."/>
            <person name="Hayat M."/>
            <person name="Ali M.I."/>
            <person name="Malik H.M.T."/>
            <person name="Ahmed I."/>
            <person name="Li A."/>
            <person name="Hailong Wang H."/>
            <person name="Zhang Y."/>
        </authorList>
    </citation>
    <scope>NUCLEOTIDE SEQUENCE</scope>
    <source>
        <strain evidence="5">Kala</strain>
    </source>
</reference>
<dbReference type="PANTHER" id="PTHR16305">
    <property type="entry name" value="TESTICULAR SOLUBLE ADENYLYL CYCLASE"/>
    <property type="match status" value="1"/>
</dbReference>
<evidence type="ECO:0000259" key="4">
    <source>
        <dbReference type="PROSITE" id="PS50125"/>
    </source>
</evidence>
<evidence type="ECO:0000313" key="6">
    <source>
        <dbReference type="Proteomes" id="UP001164506"/>
    </source>
</evidence>
<dbReference type="InterPro" id="IPR029787">
    <property type="entry name" value="Nucleotide_cyclase"/>
</dbReference>
<feature type="domain" description="Guanylate cyclase" evidence="4">
    <location>
        <begin position="50"/>
        <end position="177"/>
    </location>
</feature>
<accession>A0ABY6R4Z0</accession>
<dbReference type="Proteomes" id="UP001164506">
    <property type="component" value="Chromosome"/>
</dbReference>
<keyword evidence="6" id="KW-1185">Reference proteome</keyword>
<protein>
    <submittedName>
        <fullName evidence="5">AAA family ATPase</fullName>
    </submittedName>
</protein>
<sequence length="1039" mass="106831">MTKPTGPIATTASRCTGCGVDNPSAARFCMACGAEIGLPATPASGLRFVSVVFCDVVGSTGLATSLEPDRWAAVLDGYFSLVGSLVEGYGGKVEKFIGDAVVAVFGVEGHGESAAATAVSAATAIAHRTGEYARGLGDLLLGDFPVRCAVASGHVAVSGRTSSFVIGSVLNRAARLQAHAPDDGVIVDLATRLQLQDHFPLQAIEPIAAKGFARPVPAWIVGPADTQAPGTGTVGRTDLVGELAARIGAAATAGGPTLILVGGPSGVGKSRLVTEALDHCTGLATAILRCPPAGTGLDLLACCLFLEEVENAARQGHDRVDVTVQLTGASTRAEQALAQDRGELGRALTAALDRLRGARPLLLVVEHSEWTPGALTDLLDELTAAPGRPVVVLLVGVSAPEALAGRGDHRLTVPPLERPDARRLAHRLLTAQHDPTAADRSRSAGTGAPGQDPAPAALPAPDSAAEEIASRAGGIPRYIEQMVVLSRFAEPGDDWAPPSAHAALGARLDRLDPDSRELLVLLAAAGRDLSLEDLGALMDPDRVAAAAACLLEAGLVESADAHKGRLAPAFPVVAEVALRRLTLSETADVHARLARSLEPVAERRPAVAELLAGHWEAAHTALRGVEPGSDRTARAARSAVTAFGVAARFVLSRGRPERVPTLTGRARALAEADDAQGHDLDVLEAYALGTQGMPQAALERVERVLSAPGRAAPAARIHARLNSLYSRTYLTGDAPAVPDDPHYLAAVASPEPEARVGAHLYAGLQSLRAGDHPAAERALRSALRSADGAGTCLGLTEVYANLAMALVNGDTPVPAALADCERLHQEVAGSRLLSSATGVALALVRHMSGDRAAADSAMDEAEEVLRDLGQGTGAATIAGWRAVLAARSGDWGAAADSWTAQGDRCAALGMARQTSLSRLQAELAREASGDGRSGGTRSGPALDEVAVPPPEAWAEYTVALQARAVRALRAGEPEPAATHLDAVVRHLGTVRGSGAVITPLLFSAVLARRTGLPVAGRALTALQRAIDAKQDLGVRAPQA</sequence>
<dbReference type="EMBL" id="CP084204">
    <property type="protein sequence ID" value="UZX25118.1"/>
    <property type="molecule type" value="Genomic_DNA"/>
</dbReference>
<keyword evidence="2" id="KW-0067">ATP-binding</keyword>
<name>A0ABY6R4Z0_9ACTN</name>
<dbReference type="Pfam" id="PF00211">
    <property type="entry name" value="Guanylate_cyc"/>
    <property type="match status" value="1"/>
</dbReference>
<gene>
    <name evidence="5" type="ORF">LDH80_32395</name>
</gene>
<proteinExistence type="predicted"/>
<dbReference type="Gene3D" id="3.30.70.1230">
    <property type="entry name" value="Nucleotide cyclase"/>
    <property type="match status" value="1"/>
</dbReference>
<dbReference type="SUPFAM" id="SSF52540">
    <property type="entry name" value="P-loop containing nucleoside triphosphate hydrolases"/>
    <property type="match status" value="1"/>
</dbReference>
<feature type="region of interest" description="Disordered" evidence="3">
    <location>
        <begin position="430"/>
        <end position="466"/>
    </location>
</feature>
<dbReference type="RefSeq" id="WP_267259866.1">
    <property type="nucleotide sequence ID" value="NZ_CP084204.1"/>
</dbReference>
<dbReference type="PROSITE" id="PS50125">
    <property type="entry name" value="GUANYLATE_CYCLASE_2"/>
    <property type="match status" value="1"/>
</dbReference>
<evidence type="ECO:0000313" key="5">
    <source>
        <dbReference type="EMBL" id="UZX25118.1"/>
    </source>
</evidence>